<comment type="caution">
    <text evidence="3">The sequence shown here is derived from an EMBL/GenBank/DDBJ whole genome shotgun (WGS) entry which is preliminary data.</text>
</comment>
<dbReference type="EMBL" id="LSSN01003402">
    <property type="protein sequence ID" value="OMJ13652.1"/>
    <property type="molecule type" value="Genomic_DNA"/>
</dbReference>
<dbReference type="InterPro" id="IPR001254">
    <property type="entry name" value="Trypsin_dom"/>
</dbReference>
<organism evidence="3 4">
    <name type="scientific">Smittium culicis</name>
    <dbReference type="NCBI Taxonomy" id="133412"/>
    <lineage>
        <taxon>Eukaryota</taxon>
        <taxon>Fungi</taxon>
        <taxon>Fungi incertae sedis</taxon>
        <taxon>Zoopagomycota</taxon>
        <taxon>Kickxellomycotina</taxon>
        <taxon>Harpellomycetes</taxon>
        <taxon>Harpellales</taxon>
        <taxon>Legeriomycetaceae</taxon>
        <taxon>Smittium</taxon>
    </lineage>
</organism>
<dbReference type="OrthoDB" id="10357315at2759"/>
<dbReference type="Gene3D" id="2.40.10.10">
    <property type="entry name" value="Trypsin-like serine proteases"/>
    <property type="match status" value="1"/>
</dbReference>
<name>A0A1R1XG93_9FUNG</name>
<feature type="chain" id="PRO_5013226665" description="Peptidase S1 domain-containing protein" evidence="1">
    <location>
        <begin position="21"/>
        <end position="263"/>
    </location>
</feature>
<dbReference type="InterPro" id="IPR009003">
    <property type="entry name" value="Peptidase_S1_PA"/>
</dbReference>
<dbReference type="AlphaFoldDB" id="A0A1R1XG93"/>
<evidence type="ECO:0000313" key="3">
    <source>
        <dbReference type="EMBL" id="OMJ13652.1"/>
    </source>
</evidence>
<feature type="domain" description="Peptidase S1" evidence="2">
    <location>
        <begin position="56"/>
        <end position="135"/>
    </location>
</feature>
<feature type="signal peptide" evidence="1">
    <location>
        <begin position="1"/>
        <end position="20"/>
    </location>
</feature>
<dbReference type="Pfam" id="PF00089">
    <property type="entry name" value="Trypsin"/>
    <property type="match status" value="1"/>
</dbReference>
<evidence type="ECO:0000313" key="4">
    <source>
        <dbReference type="Proteomes" id="UP000187283"/>
    </source>
</evidence>
<sequence length="263" mass="29958">MVNRCLIYAISLIFSKQIFAQDYRWKNTKDLNGDSEVIDFKNYTSAVVILGIADRDDCQGVLLSKDTVLTSKSCFNTYYGDKPPITKDNVTVSTLNNPADEFYVAEIVVQSNCKSNISCNYAILKLKGEIDLKDNEYAKLESIEPIPKKMRTMFAHKYDLIYGRNKFGKMITPKMKLRITPYNITRMEPGGRGLIMINYVGTLGAPIFTHDSTQLIISGIYRKYYEAKNIGFMYVMYDHISEHAVWISVNSGIDIKKLVDNIS</sequence>
<accession>A0A1R1XG93</accession>
<dbReference type="GO" id="GO:0004252">
    <property type="term" value="F:serine-type endopeptidase activity"/>
    <property type="evidence" value="ECO:0007669"/>
    <property type="project" value="InterPro"/>
</dbReference>
<dbReference type="GO" id="GO:0006508">
    <property type="term" value="P:proteolysis"/>
    <property type="evidence" value="ECO:0007669"/>
    <property type="project" value="InterPro"/>
</dbReference>
<dbReference type="InterPro" id="IPR043504">
    <property type="entry name" value="Peptidase_S1_PA_chymotrypsin"/>
</dbReference>
<evidence type="ECO:0000256" key="1">
    <source>
        <dbReference type="SAM" id="SignalP"/>
    </source>
</evidence>
<gene>
    <name evidence="3" type="ORF">AYI70_g8365</name>
</gene>
<keyword evidence="4" id="KW-1185">Reference proteome</keyword>
<proteinExistence type="predicted"/>
<reference evidence="3 4" key="1">
    <citation type="submission" date="2017-01" db="EMBL/GenBank/DDBJ databases">
        <authorList>
            <person name="Mah S.A."/>
            <person name="Swanson W.J."/>
            <person name="Moy G.W."/>
            <person name="Vacquier V.D."/>
        </authorList>
    </citation>
    <scope>NUCLEOTIDE SEQUENCE [LARGE SCALE GENOMIC DNA]</scope>
    <source>
        <strain evidence="3 4">GSMNP</strain>
    </source>
</reference>
<dbReference type="Proteomes" id="UP000187283">
    <property type="component" value="Unassembled WGS sequence"/>
</dbReference>
<keyword evidence="1" id="KW-0732">Signal</keyword>
<dbReference type="SUPFAM" id="SSF50494">
    <property type="entry name" value="Trypsin-like serine proteases"/>
    <property type="match status" value="1"/>
</dbReference>
<protein>
    <recommendedName>
        <fullName evidence="2">Peptidase S1 domain-containing protein</fullName>
    </recommendedName>
</protein>
<evidence type="ECO:0000259" key="2">
    <source>
        <dbReference type="Pfam" id="PF00089"/>
    </source>
</evidence>